<dbReference type="Gene3D" id="3.40.640.10">
    <property type="entry name" value="Type I PLP-dependent aspartate aminotransferase-like (Major domain)"/>
    <property type="match status" value="1"/>
</dbReference>
<keyword evidence="8" id="KW-1185">Reference proteome</keyword>
<dbReference type="HOGENOM" id="CLU_017584_15_0_11"/>
<dbReference type="InterPro" id="IPR051798">
    <property type="entry name" value="Class-II_PLP-Dep_Aminotrans"/>
</dbReference>
<keyword evidence="7" id="KW-0032">Aminotransferase</keyword>
<keyword evidence="7" id="KW-0808">Transferase</keyword>
<dbReference type="EMBL" id="CP009302">
    <property type="protein sequence ID" value="AJC12381.1"/>
    <property type="molecule type" value="Genomic_DNA"/>
</dbReference>
<sequence length="396" mass="44279">MTVYDFDEPIDRHGTDSLKFDRAESRHRSADLLSLWVADMDFRAPQPAIDALVERSRHGIFGYTEPGDAYYAAVGNWMETRHNWHVEPEWFVHTPGIVGALALCVQAFTRPGDAVLVQQPVYYPFSEVIADNGRTVANAALVYGNGRYEIDFEAFERTLTEYGAKLFLLCNPHNPGGRVWTAEELRRLGEICNAHDVLVVSDEIHMDFAQPGFAHTAYASLGRKFADRCVVCTSAGKTFNLAGLQTSNIIVPNPQLRRTLRAQVSKSGYSQPNTMGVVATQACYEHGGEWLDQLKAYLAGNIELVESHLGTTAPELKVMRPESTYLVWVDARELGLYGKDLVRFIEDEAGLWLDCGDMFGKDGDGFIRINVATQRAYLQKALDQLIAAVERRRVRG</sequence>
<protein>
    <recommendedName>
        <fullName evidence="2">cysteine-S-conjugate beta-lyase</fullName>
        <ecNumber evidence="2">4.4.1.13</ecNumber>
    </recommendedName>
</protein>
<dbReference type="EC" id="4.4.1.13" evidence="2"/>
<dbReference type="SUPFAM" id="SSF53383">
    <property type="entry name" value="PLP-dependent transferases"/>
    <property type="match status" value="1"/>
</dbReference>
<dbReference type="AlphaFoldDB" id="A0A0A8B4E9"/>
<dbReference type="InterPro" id="IPR015424">
    <property type="entry name" value="PyrdxlP-dep_Trfase"/>
</dbReference>
<dbReference type="GO" id="GO:0047804">
    <property type="term" value="F:cysteine-S-conjugate beta-lyase activity"/>
    <property type="evidence" value="ECO:0007669"/>
    <property type="project" value="UniProtKB-EC"/>
</dbReference>
<dbReference type="InterPro" id="IPR015422">
    <property type="entry name" value="PyrdxlP-dep_Trfase_small"/>
</dbReference>
<dbReference type="RefSeq" id="WP_039689647.1">
    <property type="nucleotide sequence ID" value="NZ_CP009302.1"/>
</dbReference>
<feature type="domain" description="Aminotransferase class I/classII large" evidence="6">
    <location>
        <begin position="34"/>
        <end position="384"/>
    </location>
</feature>
<dbReference type="NCBIfam" id="TIGR04350">
    <property type="entry name" value="C_S_lyase_PatB"/>
    <property type="match status" value="1"/>
</dbReference>
<evidence type="ECO:0000313" key="7">
    <source>
        <dbReference type="EMBL" id="AJC12381.1"/>
    </source>
</evidence>
<accession>A0A0A8B4E9</accession>
<evidence type="ECO:0000256" key="2">
    <source>
        <dbReference type="ARBA" id="ARBA00012224"/>
    </source>
</evidence>
<dbReference type="CDD" id="cd00609">
    <property type="entry name" value="AAT_like"/>
    <property type="match status" value="1"/>
</dbReference>
<dbReference type="Proteomes" id="UP000031121">
    <property type="component" value="Chromosome"/>
</dbReference>
<evidence type="ECO:0000256" key="5">
    <source>
        <dbReference type="ARBA" id="ARBA00037974"/>
    </source>
</evidence>
<gene>
    <name evidence="7" type="ORF">JI75_06645</name>
</gene>
<dbReference type="GO" id="GO:0030170">
    <property type="term" value="F:pyridoxal phosphate binding"/>
    <property type="evidence" value="ECO:0007669"/>
    <property type="project" value="InterPro"/>
</dbReference>
<organism evidence="7 8">
    <name type="scientific">Berryella intestinalis</name>
    <dbReference type="NCBI Taxonomy" id="1531429"/>
    <lineage>
        <taxon>Bacteria</taxon>
        <taxon>Bacillati</taxon>
        <taxon>Actinomycetota</taxon>
        <taxon>Coriobacteriia</taxon>
        <taxon>Eggerthellales</taxon>
        <taxon>Eggerthellaceae</taxon>
        <taxon>Berryella</taxon>
    </lineage>
</organism>
<dbReference type="Pfam" id="PF00155">
    <property type="entry name" value="Aminotran_1_2"/>
    <property type="match status" value="1"/>
</dbReference>
<dbReference type="InterPro" id="IPR004839">
    <property type="entry name" value="Aminotransferase_I/II_large"/>
</dbReference>
<evidence type="ECO:0000313" key="8">
    <source>
        <dbReference type="Proteomes" id="UP000031121"/>
    </source>
</evidence>
<evidence type="ECO:0000259" key="6">
    <source>
        <dbReference type="Pfam" id="PF00155"/>
    </source>
</evidence>
<dbReference type="InterPro" id="IPR015421">
    <property type="entry name" value="PyrdxlP-dep_Trfase_major"/>
</dbReference>
<reference evidence="7 8" key="2">
    <citation type="journal article" date="2015" name="Genome Announc.">
        <title>Complete Genome Sequence of Coriobacteriaceae Strain 68-1-3, a Novel Mucus-Degrading Isolate from the Swine Intestinal Tract.</title>
        <authorList>
            <person name="Looft T."/>
            <person name="Bayles D.O."/>
            <person name="Alt D.P."/>
            <person name="Stanton T.B."/>
        </authorList>
    </citation>
    <scope>NUCLEOTIDE SEQUENCE [LARGE SCALE GENOMIC DNA]</scope>
    <source>
        <strain evidence="7 8">68-1-3</strain>
    </source>
</reference>
<keyword evidence="4" id="KW-0456">Lyase</keyword>
<dbReference type="PANTHER" id="PTHR43525">
    <property type="entry name" value="PROTEIN MALY"/>
    <property type="match status" value="1"/>
</dbReference>
<dbReference type="STRING" id="1531429.JI75_06645"/>
<name>A0A0A8B4E9_9ACTN</name>
<evidence type="ECO:0000256" key="3">
    <source>
        <dbReference type="ARBA" id="ARBA00022898"/>
    </source>
</evidence>
<dbReference type="GO" id="GO:0008483">
    <property type="term" value="F:transaminase activity"/>
    <property type="evidence" value="ECO:0007669"/>
    <property type="project" value="UniProtKB-KW"/>
</dbReference>
<dbReference type="OrthoDB" id="3224382at2"/>
<comment type="similarity">
    <text evidence="5">Belongs to the class-II pyridoxal-phosphate-dependent aminotransferase family. MalY/PatB cystathionine beta-lyase subfamily.</text>
</comment>
<evidence type="ECO:0000256" key="4">
    <source>
        <dbReference type="ARBA" id="ARBA00023239"/>
    </source>
</evidence>
<proteinExistence type="inferred from homology"/>
<dbReference type="Gene3D" id="3.90.1150.10">
    <property type="entry name" value="Aspartate Aminotransferase, domain 1"/>
    <property type="match status" value="1"/>
</dbReference>
<dbReference type="KEGG" id="cbac:JI75_06645"/>
<dbReference type="PANTHER" id="PTHR43525:SF1">
    <property type="entry name" value="PROTEIN MALY"/>
    <property type="match status" value="1"/>
</dbReference>
<reference evidence="8" key="1">
    <citation type="submission" date="2014-08" db="EMBL/GenBank/DDBJ databases">
        <title>Coriobacteriaceae sp. complete genome.</title>
        <authorList>
            <person name="Looft T."/>
            <person name="Bayles D.O."/>
            <person name="Stanton T.B."/>
        </authorList>
    </citation>
    <scope>NUCLEOTIDE SEQUENCE [LARGE SCALE GENOMIC DNA]</scope>
    <source>
        <strain evidence="8">68-1-3</strain>
    </source>
</reference>
<dbReference type="InterPro" id="IPR027619">
    <property type="entry name" value="C-S_lyase_PatB-like"/>
</dbReference>
<comment type="cofactor">
    <cofactor evidence="1">
        <name>pyridoxal 5'-phosphate</name>
        <dbReference type="ChEBI" id="CHEBI:597326"/>
    </cofactor>
</comment>
<keyword evidence="3" id="KW-0663">Pyridoxal phosphate</keyword>
<evidence type="ECO:0000256" key="1">
    <source>
        <dbReference type="ARBA" id="ARBA00001933"/>
    </source>
</evidence>